<dbReference type="KEGG" id="tim:GMBLW1_23150"/>
<protein>
    <submittedName>
        <fullName evidence="2">Uncharacterized protein</fullName>
    </submittedName>
</protein>
<accession>A0A6C2YKK8</accession>
<dbReference type="InParanoid" id="A0A6C2YKK8"/>
<gene>
    <name evidence="2" type="ORF">GMBLW1_23150</name>
</gene>
<feature type="region of interest" description="Disordered" evidence="1">
    <location>
        <begin position="99"/>
        <end position="133"/>
    </location>
</feature>
<feature type="compositionally biased region" description="Polar residues" evidence="1">
    <location>
        <begin position="106"/>
        <end position="119"/>
    </location>
</feature>
<evidence type="ECO:0000256" key="1">
    <source>
        <dbReference type="SAM" id="MobiDB-lite"/>
    </source>
</evidence>
<sequence>MRPDAEAPLVVADEVGVPIGDTQIIDRLPLARLGDGFHRDRGAIQRAEPMARRQRAGFDPAERLLEERMLGGGVDRHSARERQPKDFCLGASTREISVSERDQPTVVRSTGCSPINSPLESHPKEKGAARVRSPWPSRCPGHLFCSSISMNGTLRPDLRNTPTLADAGNNFMQVAAAEPCPSRSQSVERGERKCRLSKRLAWRPARIQPGVVGAGLRSFARCRSTPFAAAIWSRTVFLHTTGAGRRPVSSQFANDRNDKTTT</sequence>
<dbReference type="Proteomes" id="UP000464378">
    <property type="component" value="Chromosome"/>
</dbReference>
<name>A0A6C2YKK8_9BACT</name>
<proteinExistence type="predicted"/>
<dbReference type="EMBL" id="LR586016">
    <property type="protein sequence ID" value="VIP01645.1"/>
    <property type="molecule type" value="Genomic_DNA"/>
</dbReference>
<evidence type="ECO:0000313" key="2">
    <source>
        <dbReference type="EMBL" id="VIP01645.1"/>
    </source>
</evidence>
<reference evidence="2" key="1">
    <citation type="submission" date="2019-04" db="EMBL/GenBank/DDBJ databases">
        <authorList>
            <consortium name="Science for Life Laboratories"/>
        </authorList>
    </citation>
    <scope>NUCLEOTIDE SEQUENCE</scope>
    <source>
        <strain evidence="2">MBLW1</strain>
    </source>
</reference>
<dbReference type="EMBL" id="LR593887">
    <property type="protein sequence ID" value="VTR99023.1"/>
    <property type="molecule type" value="Genomic_DNA"/>
</dbReference>
<dbReference type="AlphaFoldDB" id="A0A6C2YKK8"/>
<evidence type="ECO:0000313" key="3">
    <source>
        <dbReference type="Proteomes" id="UP000464378"/>
    </source>
</evidence>
<organism evidence="2">
    <name type="scientific">Tuwongella immobilis</name>
    <dbReference type="NCBI Taxonomy" id="692036"/>
    <lineage>
        <taxon>Bacteria</taxon>
        <taxon>Pseudomonadati</taxon>
        <taxon>Planctomycetota</taxon>
        <taxon>Planctomycetia</taxon>
        <taxon>Gemmatales</taxon>
        <taxon>Gemmataceae</taxon>
        <taxon>Tuwongella</taxon>
    </lineage>
</organism>
<keyword evidence="3" id="KW-1185">Reference proteome</keyword>